<sequence>MDNLLPAIRIVKTSLPAERQQRHLNASREAKAQQRRSQFAQPQDHRLRDPKTAFEEVPGGSWCFTFGLYTGRTFRWPVENDVGLIDRHVKESLQLERRAAINEEWVKDSLLKYVELVPPVSCHLEINVDRAIYGPARFRSFTFLEMWQWYSQQKPHQADPRAGIEQDRKMAQEAHTSVKQWLL</sequence>
<keyword evidence="3" id="KW-1185">Reference proteome</keyword>
<name>A0ABD0WB83_UMBPY</name>
<evidence type="ECO:0000313" key="3">
    <source>
        <dbReference type="Proteomes" id="UP001557470"/>
    </source>
</evidence>
<evidence type="ECO:0000256" key="1">
    <source>
        <dbReference type="SAM" id="MobiDB-lite"/>
    </source>
</evidence>
<protein>
    <submittedName>
        <fullName evidence="2">Uncharacterized protein</fullName>
    </submittedName>
</protein>
<proteinExistence type="predicted"/>
<gene>
    <name evidence="2" type="ORF">UPYG_G00354600</name>
</gene>
<reference evidence="2 3" key="1">
    <citation type="submission" date="2024-06" db="EMBL/GenBank/DDBJ databases">
        <authorList>
            <person name="Pan Q."/>
            <person name="Wen M."/>
            <person name="Jouanno E."/>
            <person name="Zahm M."/>
            <person name="Klopp C."/>
            <person name="Cabau C."/>
            <person name="Louis A."/>
            <person name="Berthelot C."/>
            <person name="Parey E."/>
            <person name="Roest Crollius H."/>
            <person name="Montfort J."/>
            <person name="Robinson-Rechavi M."/>
            <person name="Bouchez O."/>
            <person name="Lampietro C."/>
            <person name="Lopez Roques C."/>
            <person name="Donnadieu C."/>
            <person name="Postlethwait J."/>
            <person name="Bobe J."/>
            <person name="Verreycken H."/>
            <person name="Guiguen Y."/>
        </authorList>
    </citation>
    <scope>NUCLEOTIDE SEQUENCE [LARGE SCALE GENOMIC DNA]</scope>
    <source>
        <strain evidence="2">Up_M1</strain>
        <tissue evidence="2">Testis</tissue>
    </source>
</reference>
<comment type="caution">
    <text evidence="2">The sequence shown here is derived from an EMBL/GenBank/DDBJ whole genome shotgun (WGS) entry which is preliminary data.</text>
</comment>
<accession>A0ABD0WB83</accession>
<dbReference type="AlphaFoldDB" id="A0ABD0WB83"/>
<dbReference type="EMBL" id="JAGEUA010000080">
    <property type="protein sequence ID" value="KAL0961596.1"/>
    <property type="molecule type" value="Genomic_DNA"/>
</dbReference>
<feature type="region of interest" description="Disordered" evidence="1">
    <location>
        <begin position="19"/>
        <end position="48"/>
    </location>
</feature>
<organism evidence="2 3">
    <name type="scientific">Umbra pygmaea</name>
    <name type="common">Eastern mudminnow</name>
    <dbReference type="NCBI Taxonomy" id="75934"/>
    <lineage>
        <taxon>Eukaryota</taxon>
        <taxon>Metazoa</taxon>
        <taxon>Chordata</taxon>
        <taxon>Craniata</taxon>
        <taxon>Vertebrata</taxon>
        <taxon>Euteleostomi</taxon>
        <taxon>Actinopterygii</taxon>
        <taxon>Neopterygii</taxon>
        <taxon>Teleostei</taxon>
        <taxon>Protacanthopterygii</taxon>
        <taxon>Esociformes</taxon>
        <taxon>Umbridae</taxon>
        <taxon>Umbra</taxon>
    </lineage>
</organism>
<dbReference type="Proteomes" id="UP001557470">
    <property type="component" value="Unassembled WGS sequence"/>
</dbReference>
<evidence type="ECO:0000313" key="2">
    <source>
        <dbReference type="EMBL" id="KAL0961596.1"/>
    </source>
</evidence>